<dbReference type="Proteomes" id="UP001247754">
    <property type="component" value="Unassembled WGS sequence"/>
</dbReference>
<comment type="caution">
    <text evidence="3">The sequence shown here is derived from an EMBL/GenBank/DDBJ whole genome shotgun (WGS) entry which is preliminary data.</text>
</comment>
<keyword evidence="1" id="KW-1133">Transmembrane helix</keyword>
<keyword evidence="2" id="KW-0732">Signal</keyword>
<name>A0ABU1FDA5_9RHOB</name>
<evidence type="ECO:0000313" key="3">
    <source>
        <dbReference type="EMBL" id="MDR5654459.1"/>
    </source>
</evidence>
<dbReference type="RefSeq" id="WP_310458615.1">
    <property type="nucleotide sequence ID" value="NZ_JAVKPH010000026.1"/>
</dbReference>
<feature type="signal peptide" evidence="2">
    <location>
        <begin position="1"/>
        <end position="19"/>
    </location>
</feature>
<dbReference type="EMBL" id="JAVKPH010000026">
    <property type="protein sequence ID" value="MDR5654459.1"/>
    <property type="molecule type" value="Genomic_DNA"/>
</dbReference>
<evidence type="ECO:0000256" key="2">
    <source>
        <dbReference type="SAM" id="SignalP"/>
    </source>
</evidence>
<reference evidence="3 4" key="1">
    <citation type="submission" date="2023-09" db="EMBL/GenBank/DDBJ databases">
        <title>Xinfangfangia sedmenti sp. nov., isolated the sedment.</title>
        <authorList>
            <person name="Xu L."/>
        </authorList>
    </citation>
    <scope>NUCLEOTIDE SEQUENCE [LARGE SCALE GENOMIC DNA]</scope>
    <source>
        <strain evidence="3 4">LG-4</strain>
    </source>
</reference>
<dbReference type="InterPro" id="IPR019088">
    <property type="entry name" value="CHP02186-rel_TM"/>
</dbReference>
<gene>
    <name evidence="3" type="ORF">RGD00_17745</name>
</gene>
<evidence type="ECO:0000256" key="1">
    <source>
        <dbReference type="SAM" id="Phobius"/>
    </source>
</evidence>
<dbReference type="Pfam" id="PF09608">
    <property type="entry name" value="Alph_Pro_TM"/>
    <property type="match status" value="1"/>
</dbReference>
<evidence type="ECO:0000313" key="4">
    <source>
        <dbReference type="Proteomes" id="UP001247754"/>
    </source>
</evidence>
<feature type="transmembrane region" description="Helical" evidence="1">
    <location>
        <begin position="231"/>
        <end position="253"/>
    </location>
</feature>
<proteinExistence type="predicted"/>
<keyword evidence="4" id="KW-1185">Reference proteome</keyword>
<protein>
    <submittedName>
        <fullName evidence="3">TIGR02186 family protein</fullName>
    </submittedName>
</protein>
<sequence>MRARAIIAALLLLAAPALAPAQTPEERVVAGLSQNRVAITANFDGSEIIVYGAIRREAPAPAAPPGIIVTVEGPAGPVTVRRKERVLGIWVNAASVQIDSAPSFYAVASTAPLPEILTGEEDTRHRITVPQMIAAPPQARPGGPDAAFTEGLIRLRGRAGGYQADADVAMVEDVLFRTDVMLPANLTEGLFRVRIFLTRDGRVIDRHETEIEVRKEGVERFLHHMAMEQPLIYGLLSLALAALAGWGASALFARLRF</sequence>
<feature type="chain" id="PRO_5046431947" evidence="2">
    <location>
        <begin position="20"/>
        <end position="257"/>
    </location>
</feature>
<organism evidence="3 4">
    <name type="scientific">Ruixingdingia sedimenti</name>
    <dbReference type="NCBI Taxonomy" id="3073604"/>
    <lineage>
        <taxon>Bacteria</taxon>
        <taxon>Pseudomonadati</taxon>
        <taxon>Pseudomonadota</taxon>
        <taxon>Alphaproteobacteria</taxon>
        <taxon>Rhodobacterales</taxon>
        <taxon>Paracoccaceae</taxon>
        <taxon>Ruixingdingia</taxon>
    </lineage>
</organism>
<accession>A0ABU1FDA5</accession>
<keyword evidence="1" id="KW-0812">Transmembrane</keyword>
<keyword evidence="1" id="KW-0472">Membrane</keyword>